<evidence type="ECO:0000256" key="1">
    <source>
        <dbReference type="ARBA" id="ARBA00022614"/>
    </source>
</evidence>
<evidence type="ECO:0000256" key="2">
    <source>
        <dbReference type="ARBA" id="ARBA00022737"/>
    </source>
</evidence>
<dbReference type="GO" id="GO:0005737">
    <property type="term" value="C:cytoplasm"/>
    <property type="evidence" value="ECO:0007669"/>
    <property type="project" value="TreeGrafter"/>
</dbReference>
<protein>
    <recommendedName>
        <fullName evidence="3">Disease resistance R13L4/SHOC-2-like LRR domain-containing protein</fullName>
    </recommendedName>
</protein>
<dbReference type="InterPro" id="IPR055414">
    <property type="entry name" value="LRR_R13L4/SHOC2-like"/>
</dbReference>
<dbReference type="InterPro" id="IPR001611">
    <property type="entry name" value="Leu-rich_rpt"/>
</dbReference>
<dbReference type="PANTHER" id="PTHR48051:SF1">
    <property type="entry name" value="RAS SUPPRESSOR PROTEIN 1"/>
    <property type="match status" value="1"/>
</dbReference>
<dbReference type="SMART" id="SM00364">
    <property type="entry name" value="LRR_BAC"/>
    <property type="match status" value="5"/>
</dbReference>
<dbReference type="SMART" id="SM00369">
    <property type="entry name" value="LRR_TYP"/>
    <property type="match status" value="5"/>
</dbReference>
<feature type="domain" description="Disease resistance R13L4/SHOC-2-like LRR" evidence="3">
    <location>
        <begin position="212"/>
        <end position="308"/>
    </location>
</feature>
<reference evidence="4" key="1">
    <citation type="journal article" date="2015" name="Nature">
        <title>Complex archaea that bridge the gap between prokaryotes and eukaryotes.</title>
        <authorList>
            <person name="Spang A."/>
            <person name="Saw J.H."/>
            <person name="Jorgensen S.L."/>
            <person name="Zaremba-Niedzwiedzka K."/>
            <person name="Martijn J."/>
            <person name="Lind A.E."/>
            <person name="van Eijk R."/>
            <person name="Schleper C."/>
            <person name="Guy L."/>
            <person name="Ettema T.J."/>
        </authorList>
    </citation>
    <scope>NUCLEOTIDE SEQUENCE</scope>
</reference>
<evidence type="ECO:0000259" key="3">
    <source>
        <dbReference type="Pfam" id="PF23598"/>
    </source>
</evidence>
<dbReference type="InterPro" id="IPR032675">
    <property type="entry name" value="LRR_dom_sf"/>
</dbReference>
<accession>A0A0F9HAF1</accession>
<comment type="caution">
    <text evidence="4">The sequence shown here is derived from an EMBL/GenBank/DDBJ whole genome shotgun (WGS) entry which is preliminary data.</text>
</comment>
<keyword evidence="1" id="KW-0433">Leucine-rich repeat</keyword>
<dbReference type="PROSITE" id="PS51450">
    <property type="entry name" value="LRR"/>
    <property type="match status" value="2"/>
</dbReference>
<dbReference type="PANTHER" id="PTHR48051">
    <property type="match status" value="1"/>
</dbReference>
<dbReference type="InterPro" id="IPR003591">
    <property type="entry name" value="Leu-rich_rpt_typical-subtyp"/>
</dbReference>
<dbReference type="Gene3D" id="3.80.10.10">
    <property type="entry name" value="Ribonuclease Inhibitor"/>
    <property type="match status" value="1"/>
</dbReference>
<name>A0A0F9HAF1_9ZZZZ</name>
<organism evidence="4">
    <name type="scientific">marine sediment metagenome</name>
    <dbReference type="NCBI Taxonomy" id="412755"/>
    <lineage>
        <taxon>unclassified sequences</taxon>
        <taxon>metagenomes</taxon>
        <taxon>ecological metagenomes</taxon>
    </lineage>
</organism>
<keyword evidence="2" id="KW-0677">Repeat</keyword>
<dbReference type="SUPFAM" id="SSF52058">
    <property type="entry name" value="L domain-like"/>
    <property type="match status" value="1"/>
</dbReference>
<evidence type="ECO:0000313" key="4">
    <source>
        <dbReference type="EMBL" id="KKL99986.1"/>
    </source>
</evidence>
<dbReference type="Pfam" id="PF00560">
    <property type="entry name" value="LRR_1"/>
    <property type="match status" value="1"/>
</dbReference>
<dbReference type="EMBL" id="LAZR01017538">
    <property type="protein sequence ID" value="KKL99986.1"/>
    <property type="molecule type" value="Genomic_DNA"/>
</dbReference>
<sequence>MDEFTVNKYISLKLEKAKIGPRYKTNIYVKGEKFLQCKFLLLEIPTNHTESFDHIDSIDEAAELLDNSEEFGTDFPPETGFWGHCSNLQVWAENNYDTRLLRSNLAFPLLKKLVDAGDPLARKVFKEEIMRRLNSGHLNVARYLFAEGFVNYLSPDDLWMSLLEPEEAAIIVELEIIVESRFEVGDLLELKSRSAEGGISAITIKNRRVISLYMSGQLLRELPLIITKLKALKHLCINDNYFETLPVWLGSLEHLESLNISSCELESLPTLIGQLSSLRKLNLFNNYLIKIPESIGNLTNLIVLNCDLCRLRSLPESIGNLISLKSLDLASNPINKLPSSIKNLINLEIIDISSNRFINFPEILLSLPKIKKIRIHESMLETLNEEQLKELEKKKIYVGLKP</sequence>
<dbReference type="InterPro" id="IPR050216">
    <property type="entry name" value="LRR_domain-containing"/>
</dbReference>
<gene>
    <name evidence="4" type="ORF">LCGC14_1808930</name>
</gene>
<dbReference type="Pfam" id="PF23598">
    <property type="entry name" value="LRR_14"/>
    <property type="match status" value="1"/>
</dbReference>
<proteinExistence type="predicted"/>
<dbReference type="AlphaFoldDB" id="A0A0F9HAF1"/>